<dbReference type="EMBL" id="CAJNOR010002623">
    <property type="protein sequence ID" value="CAF1319642.1"/>
    <property type="molecule type" value="Genomic_DNA"/>
</dbReference>
<reference evidence="1" key="1">
    <citation type="submission" date="2021-02" db="EMBL/GenBank/DDBJ databases">
        <authorList>
            <person name="Nowell W R."/>
        </authorList>
    </citation>
    <scope>NUCLEOTIDE SEQUENCE</scope>
</reference>
<proteinExistence type="predicted"/>
<dbReference type="InterPro" id="IPR043136">
    <property type="entry name" value="B30.2/SPRY_sf"/>
</dbReference>
<dbReference type="AlphaFoldDB" id="A0A815F1B2"/>
<evidence type="ECO:0000313" key="2">
    <source>
        <dbReference type="Proteomes" id="UP000663828"/>
    </source>
</evidence>
<sequence>MACSYEESVESCNVNLVNDEKLEETYRPNDDAIQIVDNGRACEKIRLSAYGCALGKHSYHSGIHCIRLRVCGHGVVFGIRSRNILPVPDDYAWGRYDSGPSTYGWTRDDGRISNGKFAKRNLETMNRDEHVFALTLNCDKHRLSVLDENTKEKDELKIDILHAPLPWCLFIQLSRFRSRVSLV</sequence>
<protein>
    <submittedName>
        <fullName evidence="1">Uncharacterized protein</fullName>
    </submittedName>
</protein>
<dbReference type="Proteomes" id="UP000663828">
    <property type="component" value="Unassembled WGS sequence"/>
</dbReference>
<comment type="caution">
    <text evidence="1">The sequence shown here is derived from an EMBL/GenBank/DDBJ whole genome shotgun (WGS) entry which is preliminary data.</text>
</comment>
<gene>
    <name evidence="1" type="ORF">XAT740_LOCUS29839</name>
</gene>
<keyword evidence="2" id="KW-1185">Reference proteome</keyword>
<organism evidence="1 2">
    <name type="scientific">Adineta ricciae</name>
    <name type="common">Rotifer</name>
    <dbReference type="NCBI Taxonomy" id="249248"/>
    <lineage>
        <taxon>Eukaryota</taxon>
        <taxon>Metazoa</taxon>
        <taxon>Spiralia</taxon>
        <taxon>Gnathifera</taxon>
        <taxon>Rotifera</taxon>
        <taxon>Eurotatoria</taxon>
        <taxon>Bdelloidea</taxon>
        <taxon>Adinetida</taxon>
        <taxon>Adinetidae</taxon>
        <taxon>Adineta</taxon>
    </lineage>
</organism>
<name>A0A815F1B2_ADIRI</name>
<accession>A0A815F1B2</accession>
<evidence type="ECO:0000313" key="1">
    <source>
        <dbReference type="EMBL" id="CAF1319642.1"/>
    </source>
</evidence>
<dbReference type="Gene3D" id="2.60.120.920">
    <property type="match status" value="1"/>
</dbReference>